<dbReference type="EMBL" id="FNTB01000001">
    <property type="protein sequence ID" value="SEB99437.1"/>
    <property type="molecule type" value="Genomic_DNA"/>
</dbReference>
<evidence type="ECO:0000256" key="4">
    <source>
        <dbReference type="ARBA" id="ARBA00022741"/>
    </source>
</evidence>
<feature type="transmembrane region" description="Helical" evidence="8">
    <location>
        <begin position="111"/>
        <end position="135"/>
    </location>
</feature>
<dbReference type="Gene3D" id="1.25.10.10">
    <property type="entry name" value="Leucine-rich Repeat Variant"/>
    <property type="match status" value="1"/>
</dbReference>
<proteinExistence type="inferred from homology"/>
<dbReference type="InterPro" id="IPR011989">
    <property type="entry name" value="ARM-like"/>
</dbReference>
<keyword evidence="4 8" id="KW-0547">Nucleotide-binding</keyword>
<evidence type="ECO:0000313" key="9">
    <source>
        <dbReference type="EMBL" id="SEB99437.1"/>
    </source>
</evidence>
<dbReference type="InterPro" id="IPR036259">
    <property type="entry name" value="MFS_trans_sf"/>
</dbReference>
<protein>
    <recommendedName>
        <fullName evidence="8">ADP,ATP carrier protein</fullName>
    </recommendedName>
</protein>
<evidence type="ECO:0000256" key="3">
    <source>
        <dbReference type="ARBA" id="ARBA00022692"/>
    </source>
</evidence>
<gene>
    <name evidence="9" type="ORF">SAMN05192540_2080</name>
</gene>
<dbReference type="Proteomes" id="UP000183038">
    <property type="component" value="Unassembled WGS sequence"/>
</dbReference>
<dbReference type="InterPro" id="IPR016024">
    <property type="entry name" value="ARM-type_fold"/>
</dbReference>
<feature type="transmembrane region" description="Helical" evidence="8">
    <location>
        <begin position="84"/>
        <end position="105"/>
    </location>
</feature>
<accession>A0A1H4NW25</accession>
<sequence length="939" mass="106193">MVERLIKKIFDVREGEFKVSLWMLAYIFLVIAVLLIIKPTVNALFLSELGVEQLPFAFLLVAVTAVATSYFYSKAVSKYPLKKVIEITLISSIIIMIGLGILLSFEVVSGVLLYFFYIWVAIYAVLSASQFWVLANLVFNIREAKRLFGFIGSGAIIGGIFGGYLTSILAPIIGNENLMFVAALLLFFCIPLLRNIWNIRVKKNGSVKKHKSATNLSEPPLKLILKSKHLTYIASIVAVSVVVAKLVDYLFSDFASSSFTDADELTAFFAFWFSTFNLLSLIIQLFFTHRIVGIWGVGFSLLLLPIGIFGGSILFLMLPELSAVVVIKAMDGILKQSIHKSASELLTLPLPFELKNKTKSFIDVVVDSLATGIAGCLLIFVVRGLDLPSFYIGILIIALVCLWLYFIYKVRIEYYKTFRNNLEVLTDSYKKTKKVTDTKVSVVAGMRTVFKKGTEEQILFMLDKLMEINDKRFADDVELLLEHPSNKVKLSAIQNLYFLNSKSMTAEVSELLQIDDRELTIATLAYILSFAHKDKSFIFDAYLEHSNERIATAALYCLARAAKNNYSLKQRYSLLDRISLALKTMASDQKDLPYVASVIEILGVANLPIFHNRLVAFLQHENEEIVKTTIKAIGTATDPEMVQHIIPLLAEKAFRPTVLEAFNVYGQQILPILKNHVAERRQPLSVLRFIPAAMQSFHSKEAVHHLLGILNHEDLTVRLEVVRALSAIRATHPQLKFNKYKVVSVIFDECKLHHQTLSAMHTQIIISYRNRNKSKKEIGDAERDARTSLLELLERRLDSGLERIFKLLGLRYQQKDVAIAYEGLLSQKQEAQHNAIEFLDNLLTGELKRRLLPIIEESALDISSEEELQKIKHKIPTELECFKLLLQGNDLKIKLAVLYLIAQQKEPRYLHIVAQYLDDPNPKIKSFAHIAHEAINSDK</sequence>
<evidence type="ECO:0000256" key="8">
    <source>
        <dbReference type="RuleBase" id="RU363121"/>
    </source>
</evidence>
<dbReference type="GO" id="GO:0005524">
    <property type="term" value="F:ATP binding"/>
    <property type="evidence" value="ECO:0007669"/>
    <property type="project" value="UniProtKB-KW"/>
</dbReference>
<feature type="transmembrane region" description="Helical" evidence="8">
    <location>
        <begin position="53"/>
        <end position="72"/>
    </location>
</feature>
<keyword evidence="2 8" id="KW-0813">Transport</keyword>
<feature type="transmembrane region" description="Helical" evidence="8">
    <location>
        <begin position="21"/>
        <end position="41"/>
    </location>
</feature>
<dbReference type="GO" id="GO:0016020">
    <property type="term" value="C:membrane"/>
    <property type="evidence" value="ECO:0007669"/>
    <property type="project" value="UniProtKB-SubCell"/>
</dbReference>
<dbReference type="OrthoDB" id="1132709at2"/>
<dbReference type="Pfam" id="PF03219">
    <property type="entry name" value="TLC"/>
    <property type="match status" value="1"/>
</dbReference>
<feature type="transmembrane region" description="Helical" evidence="8">
    <location>
        <begin position="361"/>
        <end position="382"/>
    </location>
</feature>
<dbReference type="SUPFAM" id="SSF48371">
    <property type="entry name" value="ARM repeat"/>
    <property type="match status" value="2"/>
</dbReference>
<feature type="transmembrane region" description="Helical" evidence="8">
    <location>
        <begin position="147"/>
        <end position="172"/>
    </location>
</feature>
<feature type="transmembrane region" description="Helical" evidence="8">
    <location>
        <begin position="389"/>
        <end position="408"/>
    </location>
</feature>
<keyword evidence="3 8" id="KW-0812">Transmembrane</keyword>
<dbReference type="PANTHER" id="PTHR43596:SF1">
    <property type="entry name" value="ADP,ATP CARRIER PROTEIN"/>
    <property type="match status" value="1"/>
</dbReference>
<dbReference type="GO" id="GO:0005471">
    <property type="term" value="F:ATP:ADP antiporter activity"/>
    <property type="evidence" value="ECO:0007669"/>
    <property type="project" value="InterPro"/>
</dbReference>
<name>A0A1H4NW25_9FLAO</name>
<comment type="similarity">
    <text evidence="8">Belongs to the ADP/ATP translocase tlc family.</text>
</comment>
<reference evidence="9 10" key="1">
    <citation type="submission" date="2016-10" db="EMBL/GenBank/DDBJ databases">
        <authorList>
            <person name="de Groot N.N."/>
        </authorList>
    </citation>
    <scope>NUCLEOTIDE SEQUENCE [LARGE SCALE GENOMIC DNA]</scope>
    <source>
        <strain evidence="9 10">MAR_2009_71</strain>
    </source>
</reference>
<feature type="transmembrane region" description="Helical" evidence="8">
    <location>
        <begin position="230"/>
        <end position="247"/>
    </location>
</feature>
<keyword evidence="7 8" id="KW-0472">Membrane</keyword>
<evidence type="ECO:0000256" key="7">
    <source>
        <dbReference type="ARBA" id="ARBA00023136"/>
    </source>
</evidence>
<comment type="subcellular location">
    <subcellularLocation>
        <location evidence="1 8">Membrane</location>
        <topology evidence="1 8">Multi-pass membrane protein</topology>
    </subcellularLocation>
</comment>
<dbReference type="RefSeq" id="WP_074672485.1">
    <property type="nucleotide sequence ID" value="NZ_FNTB01000001.1"/>
</dbReference>
<dbReference type="Gene3D" id="1.20.1250.20">
    <property type="entry name" value="MFS general substrate transporter like domains"/>
    <property type="match status" value="1"/>
</dbReference>
<feature type="transmembrane region" description="Helical" evidence="8">
    <location>
        <begin position="267"/>
        <end position="287"/>
    </location>
</feature>
<feature type="transmembrane region" description="Helical" evidence="8">
    <location>
        <begin position="178"/>
        <end position="197"/>
    </location>
</feature>
<dbReference type="PANTHER" id="PTHR43596">
    <property type="entry name" value="ADP,ATP CARRIER PROTEIN"/>
    <property type="match status" value="1"/>
</dbReference>
<evidence type="ECO:0000256" key="6">
    <source>
        <dbReference type="ARBA" id="ARBA00022989"/>
    </source>
</evidence>
<dbReference type="InterPro" id="IPR004667">
    <property type="entry name" value="ADP_ATP_car_bac_type"/>
</dbReference>
<keyword evidence="6 8" id="KW-1133">Transmembrane helix</keyword>
<evidence type="ECO:0000256" key="5">
    <source>
        <dbReference type="ARBA" id="ARBA00022840"/>
    </source>
</evidence>
<evidence type="ECO:0000256" key="1">
    <source>
        <dbReference type="ARBA" id="ARBA00004141"/>
    </source>
</evidence>
<evidence type="ECO:0000256" key="2">
    <source>
        <dbReference type="ARBA" id="ARBA00022448"/>
    </source>
</evidence>
<keyword evidence="5 8" id="KW-0067">ATP-binding</keyword>
<organism evidence="9 10">
    <name type="scientific">Maribacter dokdonensis</name>
    <dbReference type="NCBI Taxonomy" id="320912"/>
    <lineage>
        <taxon>Bacteria</taxon>
        <taxon>Pseudomonadati</taxon>
        <taxon>Bacteroidota</taxon>
        <taxon>Flavobacteriia</taxon>
        <taxon>Flavobacteriales</taxon>
        <taxon>Flavobacteriaceae</taxon>
        <taxon>Maribacter</taxon>
    </lineage>
</organism>
<feature type="transmembrane region" description="Helical" evidence="8">
    <location>
        <begin position="294"/>
        <end position="318"/>
    </location>
</feature>
<evidence type="ECO:0000313" key="10">
    <source>
        <dbReference type="Proteomes" id="UP000183038"/>
    </source>
</evidence>
<dbReference type="AlphaFoldDB" id="A0A1H4NW25"/>
<dbReference type="SUPFAM" id="SSF103473">
    <property type="entry name" value="MFS general substrate transporter"/>
    <property type="match status" value="1"/>
</dbReference>